<dbReference type="EMBL" id="BAAAPH010000001">
    <property type="protein sequence ID" value="GAA1548479.1"/>
    <property type="molecule type" value="Genomic_DNA"/>
</dbReference>
<feature type="region of interest" description="Disordered" evidence="1">
    <location>
        <begin position="26"/>
        <end position="54"/>
    </location>
</feature>
<feature type="signal peptide" evidence="2">
    <location>
        <begin position="1"/>
        <end position="27"/>
    </location>
</feature>
<reference evidence="4" key="1">
    <citation type="journal article" date="2019" name="Int. J. Syst. Evol. Microbiol.">
        <title>The Global Catalogue of Microorganisms (GCM) 10K type strain sequencing project: providing services to taxonomists for standard genome sequencing and annotation.</title>
        <authorList>
            <consortium name="The Broad Institute Genomics Platform"/>
            <consortium name="The Broad Institute Genome Sequencing Center for Infectious Disease"/>
            <person name="Wu L."/>
            <person name="Ma J."/>
        </authorList>
    </citation>
    <scope>NUCLEOTIDE SEQUENCE [LARGE SCALE GENOMIC DNA]</scope>
    <source>
        <strain evidence="4">JCM 15572</strain>
    </source>
</reference>
<feature type="compositionally biased region" description="Low complexity" evidence="1">
    <location>
        <begin position="26"/>
        <end position="49"/>
    </location>
</feature>
<keyword evidence="2" id="KW-0732">Signal</keyword>
<evidence type="ECO:0000313" key="4">
    <source>
        <dbReference type="Proteomes" id="UP001501705"/>
    </source>
</evidence>
<sequence>MKTWPRPAGAALLAVTCYLSASCSAGGAADPPSTAPTAGPSPTTAGAGPVELKDLPHDPQVIWREDLNYDRAASNQDVTLAPGSYEVRAVCSAPAALKISADGGAPQDLACSTSYAPGLKLCTTKPGLFLTLRRTSDPQVDLVWQLGRTSPTKCPTPQPTATPTGAARG</sequence>
<name>A0ABP4MPV2_9ACTN</name>
<accession>A0ABP4MPV2</accession>
<organism evidence="3 4">
    <name type="scientific">Kribbella hippodromi</name>
    <dbReference type="NCBI Taxonomy" id="434347"/>
    <lineage>
        <taxon>Bacteria</taxon>
        <taxon>Bacillati</taxon>
        <taxon>Actinomycetota</taxon>
        <taxon>Actinomycetes</taxon>
        <taxon>Propionibacteriales</taxon>
        <taxon>Kribbellaceae</taxon>
        <taxon>Kribbella</taxon>
    </lineage>
</organism>
<feature type="region of interest" description="Disordered" evidence="1">
    <location>
        <begin position="148"/>
        <end position="169"/>
    </location>
</feature>
<evidence type="ECO:0000256" key="1">
    <source>
        <dbReference type="SAM" id="MobiDB-lite"/>
    </source>
</evidence>
<evidence type="ECO:0000256" key="2">
    <source>
        <dbReference type="SAM" id="SignalP"/>
    </source>
</evidence>
<dbReference type="PROSITE" id="PS51257">
    <property type="entry name" value="PROKAR_LIPOPROTEIN"/>
    <property type="match status" value="1"/>
</dbReference>
<protein>
    <recommendedName>
        <fullName evidence="5">Serine/threonine protein kinase</fullName>
    </recommendedName>
</protein>
<feature type="chain" id="PRO_5045588825" description="Serine/threonine protein kinase" evidence="2">
    <location>
        <begin position="28"/>
        <end position="169"/>
    </location>
</feature>
<dbReference type="Proteomes" id="UP001501705">
    <property type="component" value="Unassembled WGS sequence"/>
</dbReference>
<evidence type="ECO:0008006" key="5">
    <source>
        <dbReference type="Google" id="ProtNLM"/>
    </source>
</evidence>
<gene>
    <name evidence="3" type="ORF">GCM10009804_01020</name>
</gene>
<proteinExistence type="predicted"/>
<evidence type="ECO:0000313" key="3">
    <source>
        <dbReference type="EMBL" id="GAA1548479.1"/>
    </source>
</evidence>
<dbReference type="RefSeq" id="WP_344231265.1">
    <property type="nucleotide sequence ID" value="NZ_BAAAPH010000001.1"/>
</dbReference>
<comment type="caution">
    <text evidence="3">The sequence shown here is derived from an EMBL/GenBank/DDBJ whole genome shotgun (WGS) entry which is preliminary data.</text>
</comment>
<keyword evidence="4" id="KW-1185">Reference proteome</keyword>